<feature type="region of interest" description="Disordered" evidence="11">
    <location>
        <begin position="159"/>
        <end position="208"/>
    </location>
</feature>
<dbReference type="Proteomes" id="UP000504635">
    <property type="component" value="Unplaced"/>
</dbReference>
<dbReference type="SUPFAM" id="SSF48508">
    <property type="entry name" value="Nuclear receptor ligand-binding domain"/>
    <property type="match status" value="1"/>
</dbReference>
<dbReference type="InterPro" id="IPR001723">
    <property type="entry name" value="Nuclear_hrmn_rcpt"/>
</dbReference>
<dbReference type="SMART" id="SM00430">
    <property type="entry name" value="HOLI"/>
    <property type="match status" value="1"/>
</dbReference>
<dbReference type="InterPro" id="IPR013088">
    <property type="entry name" value="Znf_NHR/GATA"/>
</dbReference>
<evidence type="ECO:0000313" key="14">
    <source>
        <dbReference type="Proteomes" id="UP000504635"/>
    </source>
</evidence>
<reference evidence="15" key="1">
    <citation type="submission" date="2025-08" db="UniProtKB">
        <authorList>
            <consortium name="RefSeq"/>
        </authorList>
    </citation>
    <scope>IDENTIFICATION</scope>
    <source>
        <tissue evidence="15">Gonads</tissue>
    </source>
</reference>
<feature type="domain" description="Nuclear receptor" evidence="12">
    <location>
        <begin position="7"/>
        <end position="82"/>
    </location>
</feature>
<proteinExistence type="inferred from homology"/>
<comment type="subcellular location">
    <subcellularLocation>
        <location evidence="1 10">Nucleus</location>
    </subcellularLocation>
</comment>
<dbReference type="KEGG" id="soy:115888537"/>
<dbReference type="Gene3D" id="3.30.50.10">
    <property type="entry name" value="Erythroid Transcription Factor GATA-1, subunit A"/>
    <property type="match status" value="1"/>
</dbReference>
<dbReference type="GO" id="GO:0005634">
    <property type="term" value="C:nucleus"/>
    <property type="evidence" value="ECO:0007669"/>
    <property type="project" value="UniProtKB-SubCell"/>
</dbReference>
<evidence type="ECO:0000259" key="13">
    <source>
        <dbReference type="PROSITE" id="PS51843"/>
    </source>
</evidence>
<dbReference type="InterPro" id="IPR001628">
    <property type="entry name" value="Znf_hrmn_rcpt"/>
</dbReference>
<dbReference type="FunCoup" id="A0A6J2YMT6">
    <property type="interactions" value="66"/>
</dbReference>
<dbReference type="PROSITE" id="PS51030">
    <property type="entry name" value="NUCLEAR_REC_DBD_2"/>
    <property type="match status" value="1"/>
</dbReference>
<dbReference type="PROSITE" id="PS51843">
    <property type="entry name" value="NR_LBD"/>
    <property type="match status" value="1"/>
</dbReference>
<dbReference type="Pfam" id="PF00105">
    <property type="entry name" value="zf-C4"/>
    <property type="match status" value="1"/>
</dbReference>
<gene>
    <name evidence="15" type="primary">LOC115888537</name>
</gene>
<organism evidence="14 15">
    <name type="scientific">Sitophilus oryzae</name>
    <name type="common">Rice weevil</name>
    <name type="synonym">Curculio oryzae</name>
    <dbReference type="NCBI Taxonomy" id="7048"/>
    <lineage>
        <taxon>Eukaryota</taxon>
        <taxon>Metazoa</taxon>
        <taxon>Ecdysozoa</taxon>
        <taxon>Arthropoda</taxon>
        <taxon>Hexapoda</taxon>
        <taxon>Insecta</taxon>
        <taxon>Pterygota</taxon>
        <taxon>Neoptera</taxon>
        <taxon>Endopterygota</taxon>
        <taxon>Coleoptera</taxon>
        <taxon>Polyphaga</taxon>
        <taxon>Cucujiformia</taxon>
        <taxon>Curculionidae</taxon>
        <taxon>Dryophthorinae</taxon>
        <taxon>Sitophilus</taxon>
    </lineage>
</organism>
<name>A0A6J2YMT6_SITOR</name>
<accession>A0A6J2YMT6</accession>
<dbReference type="SUPFAM" id="SSF57716">
    <property type="entry name" value="Glucocorticoid receptor-like (DNA-binding domain)"/>
    <property type="match status" value="1"/>
</dbReference>
<evidence type="ECO:0000313" key="15">
    <source>
        <dbReference type="RefSeq" id="XP_030764145.1"/>
    </source>
</evidence>
<keyword evidence="6 10" id="KW-0238">DNA-binding</keyword>
<dbReference type="RefSeq" id="XP_030764145.1">
    <property type="nucleotide sequence ID" value="XM_030908285.1"/>
</dbReference>
<evidence type="ECO:0000256" key="8">
    <source>
        <dbReference type="ARBA" id="ARBA00023170"/>
    </source>
</evidence>
<feature type="compositionally biased region" description="Polar residues" evidence="11">
    <location>
        <begin position="125"/>
        <end position="135"/>
    </location>
</feature>
<dbReference type="Gene3D" id="1.10.565.10">
    <property type="entry name" value="Retinoid X Receptor"/>
    <property type="match status" value="1"/>
</dbReference>
<dbReference type="GO" id="GO:0004879">
    <property type="term" value="F:nuclear receptor activity"/>
    <property type="evidence" value="ECO:0007669"/>
    <property type="project" value="TreeGrafter"/>
</dbReference>
<dbReference type="PRINTS" id="PR00398">
    <property type="entry name" value="STRDHORMONER"/>
</dbReference>
<keyword evidence="14" id="KW-1185">Reference proteome</keyword>
<dbReference type="PROSITE" id="PS00031">
    <property type="entry name" value="NUCLEAR_REC_DBD_1"/>
    <property type="match status" value="1"/>
</dbReference>
<evidence type="ECO:0000256" key="3">
    <source>
        <dbReference type="ARBA" id="ARBA00022771"/>
    </source>
</evidence>
<dbReference type="CDD" id="cd06929">
    <property type="entry name" value="NR_LBD_F1"/>
    <property type="match status" value="1"/>
</dbReference>
<feature type="compositionally biased region" description="Basic and acidic residues" evidence="11">
    <location>
        <begin position="108"/>
        <end position="118"/>
    </location>
</feature>
<dbReference type="PANTHER" id="PTHR24082:SF283">
    <property type="entry name" value="NUCLEAR HORMONE RECEPTOR HR96"/>
    <property type="match status" value="1"/>
</dbReference>
<dbReference type="GO" id="GO:0030154">
    <property type="term" value="P:cell differentiation"/>
    <property type="evidence" value="ECO:0007669"/>
    <property type="project" value="TreeGrafter"/>
</dbReference>
<keyword evidence="8 10" id="KW-0675">Receptor</keyword>
<protein>
    <submittedName>
        <fullName evidence="15">Nuclear hormone receptor HR96</fullName>
    </submittedName>
</protein>
<dbReference type="PANTHER" id="PTHR24082">
    <property type="entry name" value="NUCLEAR HORMONE RECEPTOR"/>
    <property type="match status" value="1"/>
</dbReference>
<dbReference type="PRINTS" id="PR00047">
    <property type="entry name" value="STROIDFINGER"/>
</dbReference>
<dbReference type="InterPro" id="IPR000536">
    <property type="entry name" value="Nucl_hrmn_rcpt_lig-bd"/>
</dbReference>
<keyword evidence="9 10" id="KW-0539">Nucleus</keyword>
<dbReference type="AlphaFoldDB" id="A0A6J2YMT6"/>
<evidence type="ECO:0000256" key="11">
    <source>
        <dbReference type="SAM" id="MobiDB-lite"/>
    </source>
</evidence>
<dbReference type="GeneID" id="115888537"/>
<dbReference type="GO" id="GO:0006950">
    <property type="term" value="P:response to stress"/>
    <property type="evidence" value="ECO:0007669"/>
    <property type="project" value="UniProtKB-ARBA"/>
</dbReference>
<dbReference type="GO" id="GO:0045944">
    <property type="term" value="P:positive regulation of transcription by RNA polymerase II"/>
    <property type="evidence" value="ECO:0007669"/>
    <property type="project" value="TreeGrafter"/>
</dbReference>
<evidence type="ECO:0000256" key="1">
    <source>
        <dbReference type="ARBA" id="ARBA00004123"/>
    </source>
</evidence>
<keyword evidence="2 10" id="KW-0479">Metal-binding</keyword>
<sequence length="538" mass="60966">MKAKVDLKICGVCGDKALGYNFNAVTCESCKAFFRRNALITKEFKCPFSNQCKITTVTRRFCQKCRLDKCLSIGMCKDLIMSEQDKVLKRQKIEENRAKKRGIGGSKDNYKRVKKETAEADSQESELFSSSYNTDSDSKDTIFSEGYLPNNPNIVSVINYPETSRTRNDDSLTASNERLVSSSDDLSSFDSVLSNKQDHNGSSNLESRIDNTTLSSLVNNNSVAYNNNTTDSFNSQPSENRSTLDVTKDVLRDIQSLNPSQSSSNPIESILSEAIKLEYEAYSSIAQSNSHSKELNDAERAKLNELIVANKALLTPVDDELMDFKSTIKMQMQGNQQSDTDPKLLDVINLTAIGIRRLIKMAKKINAFKNMCQEDQVALLKGGCTEIMMIISAMKYDPTKNIWKIPSIQETLNVNVNVLKLAKGNAYQELERFIRTFDPKWRADENIILILCAIVLFTPDRPRVIHQDVIKLEQNSYYYLLRRYLESIYVGCEAKSTFLKLIQKIMELHKVNEELINVLLDVNPSQVEPLLIEIFDLK</sequence>
<dbReference type="InterPro" id="IPR035500">
    <property type="entry name" value="NHR-like_dom_sf"/>
</dbReference>
<keyword evidence="7 10" id="KW-0804">Transcription</keyword>
<evidence type="ECO:0000256" key="4">
    <source>
        <dbReference type="ARBA" id="ARBA00022833"/>
    </source>
</evidence>
<keyword evidence="4 10" id="KW-0862">Zinc</keyword>
<dbReference type="InterPro" id="IPR050234">
    <property type="entry name" value="Nuclear_hormone_rcpt_NR1"/>
</dbReference>
<dbReference type="FunFam" id="1.10.565.10:FF:000035">
    <property type="entry name" value="Nuclear hormone receptor HR96"/>
    <property type="match status" value="1"/>
</dbReference>
<feature type="domain" description="NR LBD" evidence="13">
    <location>
        <begin position="313"/>
        <end position="538"/>
    </location>
</feature>
<evidence type="ECO:0000256" key="5">
    <source>
        <dbReference type="ARBA" id="ARBA00023015"/>
    </source>
</evidence>
<dbReference type="FunFam" id="3.30.50.10:FF:000042">
    <property type="entry name" value="Nuclear hormone receptor HR96"/>
    <property type="match status" value="1"/>
</dbReference>
<keyword evidence="5 10" id="KW-0805">Transcription regulation</keyword>
<dbReference type="OrthoDB" id="6352325at2759"/>
<comment type="similarity">
    <text evidence="10">Belongs to the nuclear hormone receptor family.</text>
</comment>
<dbReference type="InParanoid" id="A0A6J2YMT6"/>
<dbReference type="Pfam" id="PF00104">
    <property type="entry name" value="Hormone_recep"/>
    <property type="match status" value="1"/>
</dbReference>
<feature type="compositionally biased region" description="Low complexity" evidence="11">
    <location>
        <begin position="179"/>
        <end position="194"/>
    </location>
</feature>
<evidence type="ECO:0000256" key="10">
    <source>
        <dbReference type="RuleBase" id="RU004334"/>
    </source>
</evidence>
<feature type="region of interest" description="Disordered" evidence="11">
    <location>
        <begin position="98"/>
        <end position="145"/>
    </location>
</feature>
<dbReference type="CTD" id="42993"/>
<dbReference type="GO" id="GO:0000122">
    <property type="term" value="P:negative regulation of transcription by RNA polymerase II"/>
    <property type="evidence" value="ECO:0007669"/>
    <property type="project" value="TreeGrafter"/>
</dbReference>
<evidence type="ECO:0000256" key="6">
    <source>
        <dbReference type="ARBA" id="ARBA00023125"/>
    </source>
</evidence>
<evidence type="ECO:0000259" key="12">
    <source>
        <dbReference type="PROSITE" id="PS51030"/>
    </source>
</evidence>
<dbReference type="GO" id="GO:0000978">
    <property type="term" value="F:RNA polymerase II cis-regulatory region sequence-specific DNA binding"/>
    <property type="evidence" value="ECO:0007669"/>
    <property type="project" value="TreeGrafter"/>
</dbReference>
<evidence type="ECO:0000256" key="7">
    <source>
        <dbReference type="ARBA" id="ARBA00023163"/>
    </source>
</evidence>
<dbReference type="GO" id="GO:0008270">
    <property type="term" value="F:zinc ion binding"/>
    <property type="evidence" value="ECO:0007669"/>
    <property type="project" value="UniProtKB-KW"/>
</dbReference>
<dbReference type="CDD" id="cd06966">
    <property type="entry name" value="NR_DBD_CAR"/>
    <property type="match status" value="1"/>
</dbReference>
<keyword evidence="3 10" id="KW-0863">Zinc-finger</keyword>
<evidence type="ECO:0000256" key="9">
    <source>
        <dbReference type="ARBA" id="ARBA00023242"/>
    </source>
</evidence>
<dbReference type="SMART" id="SM00399">
    <property type="entry name" value="ZnF_C4"/>
    <property type="match status" value="1"/>
</dbReference>
<evidence type="ECO:0000256" key="2">
    <source>
        <dbReference type="ARBA" id="ARBA00022723"/>
    </source>
</evidence>